<dbReference type="EMBL" id="BGPR01086825">
    <property type="protein sequence ID" value="GBM04861.1"/>
    <property type="molecule type" value="Genomic_DNA"/>
</dbReference>
<feature type="non-terminal residue" evidence="1">
    <location>
        <position position="1"/>
    </location>
</feature>
<organism evidence="1 2">
    <name type="scientific">Araneus ventricosus</name>
    <name type="common">Orbweaver spider</name>
    <name type="synonym">Epeira ventricosa</name>
    <dbReference type="NCBI Taxonomy" id="182803"/>
    <lineage>
        <taxon>Eukaryota</taxon>
        <taxon>Metazoa</taxon>
        <taxon>Ecdysozoa</taxon>
        <taxon>Arthropoda</taxon>
        <taxon>Chelicerata</taxon>
        <taxon>Arachnida</taxon>
        <taxon>Araneae</taxon>
        <taxon>Araneomorphae</taxon>
        <taxon>Entelegynae</taxon>
        <taxon>Araneoidea</taxon>
        <taxon>Araneidae</taxon>
        <taxon>Araneus</taxon>
    </lineage>
</organism>
<dbReference type="Proteomes" id="UP000499080">
    <property type="component" value="Unassembled WGS sequence"/>
</dbReference>
<sequence length="58" mass="6804">MGPFVTYLHRFDLCSHVRCDWGDKGDLDHYATDSLVTKPFHFMKSSARRLSIWCENIV</sequence>
<dbReference type="AlphaFoldDB" id="A0A4Y2CKB4"/>
<dbReference type="OrthoDB" id="6627400at2759"/>
<reference evidence="1 2" key="1">
    <citation type="journal article" date="2019" name="Sci. Rep.">
        <title>Orb-weaving spider Araneus ventricosus genome elucidates the spidroin gene catalogue.</title>
        <authorList>
            <person name="Kono N."/>
            <person name="Nakamura H."/>
            <person name="Ohtoshi R."/>
            <person name="Moran D.A.P."/>
            <person name="Shinohara A."/>
            <person name="Yoshida Y."/>
            <person name="Fujiwara M."/>
            <person name="Mori M."/>
            <person name="Tomita M."/>
            <person name="Arakawa K."/>
        </authorList>
    </citation>
    <scope>NUCLEOTIDE SEQUENCE [LARGE SCALE GENOMIC DNA]</scope>
</reference>
<comment type="caution">
    <text evidence="1">The sequence shown here is derived from an EMBL/GenBank/DDBJ whole genome shotgun (WGS) entry which is preliminary data.</text>
</comment>
<protein>
    <submittedName>
        <fullName evidence="1">Uncharacterized protein</fullName>
    </submittedName>
</protein>
<name>A0A4Y2CKB4_ARAVE</name>
<evidence type="ECO:0000313" key="1">
    <source>
        <dbReference type="EMBL" id="GBM04861.1"/>
    </source>
</evidence>
<evidence type="ECO:0000313" key="2">
    <source>
        <dbReference type="Proteomes" id="UP000499080"/>
    </source>
</evidence>
<keyword evidence="2" id="KW-1185">Reference proteome</keyword>
<accession>A0A4Y2CKB4</accession>
<proteinExistence type="predicted"/>
<gene>
    <name evidence="1" type="ORF">AVEN_221382_1</name>
</gene>